<dbReference type="InterPro" id="IPR003615">
    <property type="entry name" value="HNH_nuc"/>
</dbReference>
<name>A0AAP7CAQ0_9CORY</name>
<evidence type="ECO:0000313" key="2">
    <source>
        <dbReference type="EMBL" id="NJJ02807.1"/>
    </source>
</evidence>
<dbReference type="GO" id="GO:0004519">
    <property type="term" value="F:endonuclease activity"/>
    <property type="evidence" value="ECO:0007669"/>
    <property type="project" value="UniProtKB-KW"/>
</dbReference>
<keyword evidence="2" id="KW-0540">Nuclease</keyword>
<dbReference type="Gene3D" id="1.10.30.50">
    <property type="match status" value="1"/>
</dbReference>
<dbReference type="CDD" id="cd00085">
    <property type="entry name" value="HNHc"/>
    <property type="match status" value="1"/>
</dbReference>
<comment type="caution">
    <text evidence="2">The sequence shown here is derived from an EMBL/GenBank/DDBJ whole genome shotgun (WGS) entry which is preliminary data.</text>
</comment>
<gene>
    <name evidence="2" type="ORF">HC138_00215</name>
</gene>
<sequence>MSPFETFLAGLPTVDSLQGFDRAAALASRCRPATVTAWGRIHDVYFGATKWTKQQRRALEAARAGAFDLDRLSYIENRLTAIDDESERWRVRHKLLAVHGSFATLRQAAKDLIPPTAPRMPKAQVTFSCSTLGMRTMRVTASERDIADLEHALRQHVDSSRPAAPQMLDAFLTLLRDGTSIPHVAPRPIVLAPLPEHIRILSGDGEDVTLVLTDGTTMTGAEYLNLTFGEIALFHPQAGAVNLYRTQRFANQKQRDLARLLMPRCPFPSCRHGADSCEIHHITAWKHGGETNIDNLAPLCSYHNRVNDDDPWHTSRGRIEIINGTPTWVSPSGVPVPVTEAGAMQQLFG</sequence>
<keyword evidence="2" id="KW-0378">Hydrolase</keyword>
<dbReference type="Pfam" id="PF01844">
    <property type="entry name" value="HNH"/>
    <property type="match status" value="1"/>
</dbReference>
<evidence type="ECO:0000313" key="3">
    <source>
        <dbReference type="Proteomes" id="UP000591626"/>
    </source>
</evidence>
<keyword evidence="2" id="KW-0255">Endonuclease</keyword>
<dbReference type="GO" id="GO:0008270">
    <property type="term" value="F:zinc ion binding"/>
    <property type="evidence" value="ECO:0007669"/>
    <property type="project" value="InterPro"/>
</dbReference>
<reference evidence="2 3" key="1">
    <citation type="submission" date="2020-03" db="EMBL/GenBank/DDBJ databases">
        <title>Draft genome sequences of bacterial isolates from the female urobiome.</title>
        <authorList>
            <person name="Miller-Ensminger T."/>
            <person name="Wolfe A.J."/>
            <person name="Putonti C."/>
        </authorList>
    </citation>
    <scope>NUCLEOTIDE SEQUENCE [LARGE SCALE GENOMIC DNA]</scope>
    <source>
        <strain evidence="2 3">UMB8490</strain>
    </source>
</reference>
<dbReference type="AlphaFoldDB" id="A0AAP7CAQ0"/>
<proteinExistence type="predicted"/>
<dbReference type="EMBL" id="JAAUVV010000001">
    <property type="protein sequence ID" value="NJJ02807.1"/>
    <property type="molecule type" value="Genomic_DNA"/>
</dbReference>
<dbReference type="InterPro" id="IPR002711">
    <property type="entry name" value="HNH"/>
</dbReference>
<protein>
    <submittedName>
        <fullName evidence="2">HNH endonuclease</fullName>
    </submittedName>
</protein>
<dbReference type="Proteomes" id="UP000591626">
    <property type="component" value="Unassembled WGS sequence"/>
</dbReference>
<dbReference type="RefSeq" id="WP_167615406.1">
    <property type="nucleotide sequence ID" value="NZ_JAAUVV010000001.1"/>
</dbReference>
<accession>A0AAP7CAQ0</accession>
<feature type="domain" description="HNH nuclease" evidence="1">
    <location>
        <begin position="254"/>
        <end position="305"/>
    </location>
</feature>
<dbReference type="SMART" id="SM00507">
    <property type="entry name" value="HNHc"/>
    <property type="match status" value="1"/>
</dbReference>
<evidence type="ECO:0000259" key="1">
    <source>
        <dbReference type="SMART" id="SM00507"/>
    </source>
</evidence>
<dbReference type="GO" id="GO:0003676">
    <property type="term" value="F:nucleic acid binding"/>
    <property type="evidence" value="ECO:0007669"/>
    <property type="project" value="InterPro"/>
</dbReference>
<organism evidence="2 3">
    <name type="scientific">Corynebacterium coyleae</name>
    <dbReference type="NCBI Taxonomy" id="53374"/>
    <lineage>
        <taxon>Bacteria</taxon>
        <taxon>Bacillati</taxon>
        <taxon>Actinomycetota</taxon>
        <taxon>Actinomycetes</taxon>
        <taxon>Mycobacteriales</taxon>
        <taxon>Corynebacteriaceae</taxon>
        <taxon>Corynebacterium</taxon>
    </lineage>
</organism>